<dbReference type="EMBL" id="CP041616">
    <property type="protein sequence ID" value="QDO89702.1"/>
    <property type="molecule type" value="Genomic_DNA"/>
</dbReference>
<gene>
    <name evidence="1" type="ORF">FNH13_16300</name>
</gene>
<sequence>METRCRLLRVLSGLPELETDIRFYGTDGQLLRRLDAGDRPTKTAVEYDGRHHVERQEQWEADLGRRETFENDQWRIVTLVSKDVYATPGLTVQRLAHIFRQRGLGVGQLSDEWRRHFPERPSGKDTGARSA</sequence>
<name>A0A516GDU2_9MICO</name>
<organism evidence="1 2">
    <name type="scientific">Ornithinimicrobium ciconiae</name>
    <dbReference type="NCBI Taxonomy" id="2594265"/>
    <lineage>
        <taxon>Bacteria</taxon>
        <taxon>Bacillati</taxon>
        <taxon>Actinomycetota</taxon>
        <taxon>Actinomycetes</taxon>
        <taxon>Micrococcales</taxon>
        <taxon>Ornithinimicrobiaceae</taxon>
        <taxon>Ornithinimicrobium</taxon>
    </lineage>
</organism>
<accession>A0A516GDU2</accession>
<reference evidence="1 2" key="1">
    <citation type="submission" date="2019-07" db="EMBL/GenBank/DDBJ databases">
        <title>complete genome sequencing of Ornithinimicrobium sp. H23M54.</title>
        <authorList>
            <person name="Bae J.-W."/>
            <person name="Lee S.-Y."/>
        </authorList>
    </citation>
    <scope>NUCLEOTIDE SEQUENCE [LARGE SCALE GENOMIC DNA]</scope>
    <source>
        <strain evidence="1 2">H23M54</strain>
    </source>
</reference>
<evidence type="ECO:0000313" key="2">
    <source>
        <dbReference type="Proteomes" id="UP000315395"/>
    </source>
</evidence>
<dbReference type="KEGG" id="orz:FNH13_16300"/>
<evidence type="ECO:0000313" key="1">
    <source>
        <dbReference type="EMBL" id="QDO89702.1"/>
    </source>
</evidence>
<dbReference type="RefSeq" id="WP_143784423.1">
    <property type="nucleotide sequence ID" value="NZ_CP041616.1"/>
</dbReference>
<dbReference type="AlphaFoldDB" id="A0A516GDU2"/>
<keyword evidence="2" id="KW-1185">Reference proteome</keyword>
<protein>
    <recommendedName>
        <fullName evidence="3">DUF559 domain-containing protein</fullName>
    </recommendedName>
</protein>
<evidence type="ECO:0008006" key="3">
    <source>
        <dbReference type="Google" id="ProtNLM"/>
    </source>
</evidence>
<dbReference type="Proteomes" id="UP000315395">
    <property type="component" value="Chromosome"/>
</dbReference>
<dbReference type="OrthoDB" id="3173471at2"/>
<proteinExistence type="predicted"/>